<gene>
    <name evidence="2" type="ORF">NCTC12195_01469</name>
</gene>
<sequence>MKQYLITGGTGMVGSQLIDAIVESDAHITVLTRQNKINSHPKNFLCELD</sequence>
<reference evidence="2 3" key="1">
    <citation type="submission" date="2018-06" db="EMBL/GenBank/DDBJ databases">
        <authorList>
            <consortium name="Pathogen Informatics"/>
            <person name="Doyle S."/>
        </authorList>
    </citation>
    <scope>NUCLEOTIDE SEQUENCE [LARGE SCALE GENOMIC DNA]</scope>
    <source>
        <strain evidence="2 3">NCTC12195</strain>
    </source>
</reference>
<accession>A0A380FF42</accession>
<organism evidence="2 3">
    <name type="scientific">Staphylococcus gallinarum</name>
    <dbReference type="NCBI Taxonomy" id="1293"/>
    <lineage>
        <taxon>Bacteria</taxon>
        <taxon>Bacillati</taxon>
        <taxon>Bacillota</taxon>
        <taxon>Bacilli</taxon>
        <taxon>Bacillales</taxon>
        <taxon>Staphylococcaceae</taxon>
        <taxon>Staphylococcus</taxon>
    </lineage>
</organism>
<dbReference type="Gene3D" id="3.40.50.720">
    <property type="entry name" value="NAD(P)-binding Rossmann-like Domain"/>
    <property type="match status" value="1"/>
</dbReference>
<proteinExistence type="predicted"/>
<dbReference type="SUPFAM" id="SSF51735">
    <property type="entry name" value="NAD(P)-binding Rossmann-fold domains"/>
    <property type="match status" value="1"/>
</dbReference>
<dbReference type="Proteomes" id="UP000255277">
    <property type="component" value="Unassembled WGS sequence"/>
</dbReference>
<dbReference type="InterPro" id="IPR036291">
    <property type="entry name" value="NAD(P)-bd_dom_sf"/>
</dbReference>
<dbReference type="Pfam" id="PF01370">
    <property type="entry name" value="Epimerase"/>
    <property type="match status" value="1"/>
</dbReference>
<dbReference type="InterPro" id="IPR001509">
    <property type="entry name" value="Epimerase_deHydtase"/>
</dbReference>
<evidence type="ECO:0000313" key="3">
    <source>
        <dbReference type="Proteomes" id="UP000255277"/>
    </source>
</evidence>
<name>A0A380FF42_STAGA</name>
<dbReference type="AlphaFoldDB" id="A0A380FF42"/>
<feature type="domain" description="NAD-dependent epimerase/dehydratase" evidence="1">
    <location>
        <begin position="5"/>
        <end position="39"/>
    </location>
</feature>
<evidence type="ECO:0000313" key="2">
    <source>
        <dbReference type="EMBL" id="SUM32031.1"/>
    </source>
</evidence>
<dbReference type="EMBL" id="UHDK01000001">
    <property type="protein sequence ID" value="SUM32031.1"/>
    <property type="molecule type" value="Genomic_DNA"/>
</dbReference>
<protein>
    <submittedName>
        <fullName evidence="2">Nucleoside-diphosphate sugar epimerase</fullName>
    </submittedName>
</protein>
<evidence type="ECO:0000259" key="1">
    <source>
        <dbReference type="Pfam" id="PF01370"/>
    </source>
</evidence>